<dbReference type="InterPro" id="IPR045864">
    <property type="entry name" value="aa-tRNA-synth_II/BPL/LPL"/>
</dbReference>
<dbReference type="PANTHER" id="PTHR43450">
    <property type="entry name" value="ASPARTYL-TRNA SYNTHETASE"/>
    <property type="match status" value="1"/>
</dbReference>
<evidence type="ECO:0000313" key="6">
    <source>
        <dbReference type="EMBL" id="MQL56668.1"/>
    </source>
</evidence>
<dbReference type="SUPFAM" id="SSF55681">
    <property type="entry name" value="Class II aaRS and biotin synthetases"/>
    <property type="match status" value="1"/>
</dbReference>
<dbReference type="InterPro" id="IPR004364">
    <property type="entry name" value="Aa-tRNA-synt_II"/>
</dbReference>
<keyword evidence="4" id="KW-0067">ATP-binding</keyword>
<feature type="non-terminal residue" evidence="6">
    <location>
        <position position="129"/>
    </location>
</feature>
<dbReference type="EMBL" id="WHYS01000060">
    <property type="protein sequence ID" value="MQL56668.1"/>
    <property type="molecule type" value="Genomic_DNA"/>
</dbReference>
<keyword evidence="1" id="KW-0963">Cytoplasm</keyword>
<sequence length="129" mass="14861">LKNLGIELEVPKTPFMKIPYSEAIDIVNAKGEEMIEWGGDLGTVAEHTIGEYVFKETGESHYFITDWPTEIKPFYAMPYENDPLISKSFDMMHRTMELSSGAQRIHLHDMLKERIESQGLNPDGFDFYL</sequence>
<feature type="domain" description="Aminoacyl-tRNA synthetase class II (D/K/N)" evidence="5">
    <location>
        <begin position="12"/>
        <end position="129"/>
    </location>
</feature>
<evidence type="ECO:0000313" key="7">
    <source>
        <dbReference type="Proteomes" id="UP000474054"/>
    </source>
</evidence>
<dbReference type="GO" id="GO:0004815">
    <property type="term" value="F:aspartate-tRNA ligase activity"/>
    <property type="evidence" value="ECO:0007669"/>
    <property type="project" value="InterPro"/>
</dbReference>
<keyword evidence="2 6" id="KW-0436">Ligase</keyword>
<keyword evidence="3" id="KW-0547">Nucleotide-binding</keyword>
<dbReference type="GO" id="GO:0005829">
    <property type="term" value="C:cytosol"/>
    <property type="evidence" value="ECO:0007669"/>
    <property type="project" value="TreeGrafter"/>
</dbReference>
<comment type="caution">
    <text evidence="6">The sequence shown here is derived from an EMBL/GenBank/DDBJ whole genome shotgun (WGS) entry which is preliminary data.</text>
</comment>
<evidence type="ECO:0000256" key="3">
    <source>
        <dbReference type="ARBA" id="ARBA00022741"/>
    </source>
</evidence>
<dbReference type="InterPro" id="IPR004523">
    <property type="entry name" value="Asp-tRNA_synthase_2"/>
</dbReference>
<dbReference type="GO" id="GO:0005524">
    <property type="term" value="F:ATP binding"/>
    <property type="evidence" value="ECO:0007669"/>
    <property type="project" value="InterPro"/>
</dbReference>
<dbReference type="Proteomes" id="UP000474054">
    <property type="component" value="Unassembled WGS sequence"/>
</dbReference>
<dbReference type="GO" id="GO:0003723">
    <property type="term" value="F:RNA binding"/>
    <property type="evidence" value="ECO:0007669"/>
    <property type="project" value="TreeGrafter"/>
</dbReference>
<evidence type="ECO:0000256" key="2">
    <source>
        <dbReference type="ARBA" id="ARBA00022598"/>
    </source>
</evidence>
<evidence type="ECO:0000256" key="4">
    <source>
        <dbReference type="ARBA" id="ARBA00022840"/>
    </source>
</evidence>
<name>A0A6G1T7S2_ACIAM</name>
<dbReference type="RefSeq" id="WP_342764598.1">
    <property type="nucleotide sequence ID" value="NZ_WHYS01000060.1"/>
</dbReference>
<protein>
    <submittedName>
        <fullName evidence="6">Aspartate--tRNA(Asn) ligase</fullName>
    </submittedName>
</protein>
<gene>
    <name evidence="6" type="primary">aspC</name>
    <name evidence="6" type="ORF">GFB69_13475</name>
</gene>
<organism evidence="6 7">
    <name type="scientific">Acidianus ambivalens</name>
    <name type="common">Desulfurolobus ambivalens</name>
    <dbReference type="NCBI Taxonomy" id="2283"/>
    <lineage>
        <taxon>Archaea</taxon>
        <taxon>Thermoproteota</taxon>
        <taxon>Thermoprotei</taxon>
        <taxon>Sulfolobales</taxon>
        <taxon>Sulfolobaceae</taxon>
        <taxon>Acidianus</taxon>
    </lineage>
</organism>
<dbReference type="PANTHER" id="PTHR43450:SF1">
    <property type="entry name" value="ASPARTATE--TRNA LIGASE, CYTOPLASMIC"/>
    <property type="match status" value="1"/>
</dbReference>
<proteinExistence type="predicted"/>
<dbReference type="GO" id="GO:0017101">
    <property type="term" value="C:aminoacyl-tRNA synthetase multienzyme complex"/>
    <property type="evidence" value="ECO:0007669"/>
    <property type="project" value="TreeGrafter"/>
</dbReference>
<evidence type="ECO:0000256" key="1">
    <source>
        <dbReference type="ARBA" id="ARBA00022490"/>
    </source>
</evidence>
<dbReference type="Pfam" id="PF00152">
    <property type="entry name" value="tRNA-synt_2"/>
    <property type="match status" value="1"/>
</dbReference>
<accession>A0A6G1T7S2</accession>
<feature type="non-terminal residue" evidence="6">
    <location>
        <position position="1"/>
    </location>
</feature>
<reference evidence="6 7" key="1">
    <citation type="submission" date="2019-10" db="EMBL/GenBank/DDBJ databases">
        <title>Comparative genomics of sulfur disproportionating microorganisms.</title>
        <authorList>
            <person name="Ward L.M."/>
            <person name="Bertran E."/>
            <person name="Johnston D."/>
        </authorList>
    </citation>
    <scope>NUCLEOTIDE SEQUENCE [LARGE SCALE GENOMIC DNA]</scope>
    <source>
        <strain evidence="6 7">DSM 3772</strain>
    </source>
</reference>
<dbReference type="Gene3D" id="3.30.930.10">
    <property type="entry name" value="Bira Bifunctional Protein, Domain 2"/>
    <property type="match status" value="1"/>
</dbReference>
<evidence type="ECO:0000259" key="5">
    <source>
        <dbReference type="Pfam" id="PF00152"/>
    </source>
</evidence>
<dbReference type="AlphaFoldDB" id="A0A6G1T7S2"/>
<dbReference type="GO" id="GO:0006422">
    <property type="term" value="P:aspartyl-tRNA aminoacylation"/>
    <property type="evidence" value="ECO:0007669"/>
    <property type="project" value="InterPro"/>
</dbReference>